<dbReference type="PATRIC" id="fig|1365251.3.peg.429"/>
<accession>A0A167G8H5</accession>
<organism evidence="1 2">
    <name type="scientific">Pseudoalteromonas luteoviolacea H33</name>
    <dbReference type="NCBI Taxonomy" id="1365251"/>
    <lineage>
        <taxon>Bacteria</taxon>
        <taxon>Pseudomonadati</taxon>
        <taxon>Pseudomonadota</taxon>
        <taxon>Gammaproteobacteria</taxon>
        <taxon>Alteromonadales</taxon>
        <taxon>Pseudoalteromonadaceae</taxon>
        <taxon>Pseudoalteromonas</taxon>
    </lineage>
</organism>
<dbReference type="EMBL" id="AUXZ01000032">
    <property type="protein sequence ID" value="KZN54313.1"/>
    <property type="molecule type" value="Genomic_DNA"/>
</dbReference>
<dbReference type="AlphaFoldDB" id="A0A167G8H5"/>
<gene>
    <name evidence="1" type="ORF">N476_26450</name>
</gene>
<name>A0A167G8H5_9GAMM</name>
<dbReference type="RefSeq" id="WP_063360174.1">
    <property type="nucleotide sequence ID" value="NZ_AUXZ01000032.1"/>
</dbReference>
<dbReference type="Proteomes" id="UP000076503">
    <property type="component" value="Unassembled WGS sequence"/>
</dbReference>
<dbReference type="OrthoDB" id="6290753at2"/>
<reference evidence="1 2" key="1">
    <citation type="submission" date="2013-07" db="EMBL/GenBank/DDBJ databases">
        <title>Comparative Genomic and Metabolomic Analysis of Twelve Strains of Pseudoalteromonas luteoviolacea.</title>
        <authorList>
            <person name="Vynne N.G."/>
            <person name="Mansson M."/>
            <person name="Gram L."/>
        </authorList>
    </citation>
    <scope>NUCLEOTIDE SEQUENCE [LARGE SCALE GENOMIC DNA]</scope>
    <source>
        <strain evidence="1 2">H33</strain>
    </source>
</reference>
<comment type="caution">
    <text evidence="1">The sequence shown here is derived from an EMBL/GenBank/DDBJ whole genome shotgun (WGS) entry which is preliminary data.</text>
</comment>
<evidence type="ECO:0000313" key="1">
    <source>
        <dbReference type="EMBL" id="KZN54313.1"/>
    </source>
</evidence>
<proteinExistence type="predicted"/>
<sequence>MNYEYPDELDFFERGFGYSKEYSHDEGLFSFIMQYDNGASLIFTHSPFYNCSVSVKLVQDDVVVFDVYKENVSSIAFQTWGLEKVLRVYSTKGAENHDFLVYFNPKPRLRYSEF</sequence>
<protein>
    <submittedName>
        <fullName evidence="1">Uncharacterized protein</fullName>
    </submittedName>
</protein>
<evidence type="ECO:0000313" key="2">
    <source>
        <dbReference type="Proteomes" id="UP000076503"/>
    </source>
</evidence>